<name>A0A087TBU4_STEMI</name>
<evidence type="ECO:0000259" key="1">
    <source>
        <dbReference type="PROSITE" id="PS50191"/>
    </source>
</evidence>
<feature type="domain" description="CRAL-TRIO" evidence="1">
    <location>
        <begin position="102"/>
        <end position="277"/>
    </location>
</feature>
<dbReference type="InterPro" id="IPR036598">
    <property type="entry name" value="GOLD_dom_sf"/>
</dbReference>
<dbReference type="Pfam" id="PF00650">
    <property type="entry name" value="CRAL_TRIO"/>
    <property type="match status" value="1"/>
</dbReference>
<reference evidence="3 4" key="1">
    <citation type="submission" date="2013-11" db="EMBL/GenBank/DDBJ databases">
        <title>Genome sequencing of Stegodyphus mimosarum.</title>
        <authorList>
            <person name="Bechsgaard J."/>
        </authorList>
    </citation>
    <scope>NUCLEOTIDE SEQUENCE [LARGE SCALE GENOMIC DNA]</scope>
</reference>
<dbReference type="PANTHER" id="PTHR23324:SF83">
    <property type="entry name" value="SEC14-LIKE PROTEIN 2"/>
    <property type="match status" value="1"/>
</dbReference>
<feature type="domain" description="GOLD" evidence="2">
    <location>
        <begin position="307"/>
        <end position="425"/>
    </location>
</feature>
<dbReference type="Gene3D" id="3.40.525.10">
    <property type="entry name" value="CRAL-TRIO lipid binding domain"/>
    <property type="match status" value="1"/>
</dbReference>
<dbReference type="PROSITE" id="PS50866">
    <property type="entry name" value="GOLD"/>
    <property type="match status" value="1"/>
</dbReference>
<dbReference type="InterPro" id="IPR009038">
    <property type="entry name" value="GOLD_dom"/>
</dbReference>
<gene>
    <name evidence="3" type="ORF">X975_04345</name>
</gene>
<dbReference type="Gene3D" id="2.60.120.680">
    <property type="entry name" value="GOLD domain"/>
    <property type="match status" value="1"/>
</dbReference>
<sequence>MAPQTAKSLMKEFRASFRRKKVTDSTTKIEKAKALEEEELAKLVELKENLGENLPPQYTDAHLLGFLRARSLNVKEAQKLMKIDANMCQFLRADAILDEYEPSEANMQCSISGMIGFDKEGSLIRVMNVGYGDYKGFIHSISTIEEFKIFIWSIQKDSILQAEECKKKGYKCNQIVYILNLENISMSQVMYKPALDTGLLALKLLQDHYHDVAKAIYIVNAPIFFSSIFKLFKPVIGDSLEKRLKIFDGDDWREQLLKHIDADILPAYLGGNRVDSNNDPLCREFIGFGGIIPESSYAADFLDLEDPDVVIATVPAGATLNFRFSTPIVGTVIQWHIQAKDNDIGIGVFYEPLDADSNSSKNSQKKAKEIDVSELEPLTPIIRSQCHICPEIGSTVTWLSGTTILHFDNTYSWMNSKEVQFKIIIEPPVVKDNNILNSVNNAANAVRKMTVKQ</sequence>
<keyword evidence="4" id="KW-1185">Reference proteome</keyword>
<dbReference type="OMA" id="IIRSQCH"/>
<dbReference type="SUPFAM" id="SSF46938">
    <property type="entry name" value="CRAL/TRIO N-terminal domain"/>
    <property type="match status" value="1"/>
</dbReference>
<dbReference type="GO" id="GO:0005737">
    <property type="term" value="C:cytoplasm"/>
    <property type="evidence" value="ECO:0007669"/>
    <property type="project" value="TreeGrafter"/>
</dbReference>
<proteinExistence type="predicted"/>
<dbReference type="SUPFAM" id="SSF52087">
    <property type="entry name" value="CRAL/TRIO domain"/>
    <property type="match status" value="1"/>
</dbReference>
<dbReference type="InterPro" id="IPR036865">
    <property type="entry name" value="CRAL-TRIO_dom_sf"/>
</dbReference>
<organism evidence="3 4">
    <name type="scientific">Stegodyphus mimosarum</name>
    <name type="common">African social velvet spider</name>
    <dbReference type="NCBI Taxonomy" id="407821"/>
    <lineage>
        <taxon>Eukaryota</taxon>
        <taxon>Metazoa</taxon>
        <taxon>Ecdysozoa</taxon>
        <taxon>Arthropoda</taxon>
        <taxon>Chelicerata</taxon>
        <taxon>Arachnida</taxon>
        <taxon>Araneae</taxon>
        <taxon>Araneomorphae</taxon>
        <taxon>Entelegynae</taxon>
        <taxon>Eresoidea</taxon>
        <taxon>Eresidae</taxon>
        <taxon>Stegodyphus</taxon>
    </lineage>
</organism>
<dbReference type="SMART" id="SM00516">
    <property type="entry name" value="SEC14"/>
    <property type="match status" value="1"/>
</dbReference>
<dbReference type="EMBL" id="KK114501">
    <property type="protein sequence ID" value="KFM62583.1"/>
    <property type="molecule type" value="Genomic_DNA"/>
</dbReference>
<accession>A0A087TBU4</accession>
<dbReference type="Proteomes" id="UP000054359">
    <property type="component" value="Unassembled WGS sequence"/>
</dbReference>
<evidence type="ECO:0000313" key="4">
    <source>
        <dbReference type="Proteomes" id="UP000054359"/>
    </source>
</evidence>
<dbReference type="STRING" id="407821.A0A087TBU4"/>
<dbReference type="CDD" id="cd00170">
    <property type="entry name" value="SEC14"/>
    <property type="match status" value="1"/>
</dbReference>
<protein>
    <submittedName>
        <fullName evidence="3">Retinal-binding protein</fullName>
    </submittedName>
</protein>
<dbReference type="InterPro" id="IPR051064">
    <property type="entry name" value="SEC14/CRAL-TRIO_domain"/>
</dbReference>
<evidence type="ECO:0000313" key="3">
    <source>
        <dbReference type="EMBL" id="KFM62583.1"/>
    </source>
</evidence>
<dbReference type="PANTHER" id="PTHR23324">
    <property type="entry name" value="SEC14 RELATED PROTEIN"/>
    <property type="match status" value="1"/>
</dbReference>
<feature type="non-terminal residue" evidence="3">
    <location>
        <position position="453"/>
    </location>
</feature>
<dbReference type="InterPro" id="IPR001251">
    <property type="entry name" value="CRAL-TRIO_dom"/>
</dbReference>
<evidence type="ECO:0000259" key="2">
    <source>
        <dbReference type="PROSITE" id="PS50866"/>
    </source>
</evidence>
<dbReference type="OrthoDB" id="1434354at2759"/>
<dbReference type="SUPFAM" id="SSF101576">
    <property type="entry name" value="Supernatant protein factor (SPF), C-terminal domain"/>
    <property type="match status" value="1"/>
</dbReference>
<dbReference type="InterPro" id="IPR036273">
    <property type="entry name" value="CRAL/TRIO_N_dom_sf"/>
</dbReference>
<dbReference type="PROSITE" id="PS50191">
    <property type="entry name" value="CRAL_TRIO"/>
    <property type="match status" value="1"/>
</dbReference>
<dbReference type="AlphaFoldDB" id="A0A087TBU4"/>